<feature type="compositionally biased region" description="Basic and acidic residues" evidence="1">
    <location>
        <begin position="151"/>
        <end position="168"/>
    </location>
</feature>
<protein>
    <submittedName>
        <fullName evidence="2">Uncharacterized protein</fullName>
    </submittedName>
</protein>
<dbReference type="AlphaFoldDB" id="A0A194V907"/>
<organism evidence="2 3">
    <name type="scientific">Cytospora mali</name>
    <name type="common">Apple Valsa canker fungus</name>
    <name type="synonym">Valsa mali</name>
    <dbReference type="NCBI Taxonomy" id="578113"/>
    <lineage>
        <taxon>Eukaryota</taxon>
        <taxon>Fungi</taxon>
        <taxon>Dikarya</taxon>
        <taxon>Ascomycota</taxon>
        <taxon>Pezizomycotina</taxon>
        <taxon>Sordariomycetes</taxon>
        <taxon>Sordariomycetidae</taxon>
        <taxon>Diaporthales</taxon>
        <taxon>Cytosporaceae</taxon>
        <taxon>Cytospora</taxon>
    </lineage>
</organism>
<dbReference type="Proteomes" id="UP000078576">
    <property type="component" value="Unassembled WGS sequence"/>
</dbReference>
<feature type="compositionally biased region" description="Low complexity" evidence="1">
    <location>
        <begin position="68"/>
        <end position="79"/>
    </location>
</feature>
<feature type="region of interest" description="Disordered" evidence="1">
    <location>
        <begin position="124"/>
        <end position="381"/>
    </location>
</feature>
<feature type="compositionally biased region" description="Low complexity" evidence="1">
    <location>
        <begin position="264"/>
        <end position="289"/>
    </location>
</feature>
<proteinExistence type="predicted"/>
<accession>A0A194V907</accession>
<evidence type="ECO:0000313" key="3">
    <source>
        <dbReference type="Proteomes" id="UP000078576"/>
    </source>
</evidence>
<reference evidence="3" key="1">
    <citation type="submission" date="2014-12" db="EMBL/GenBank/DDBJ databases">
        <title>Genome Sequence of Valsa Canker Pathogens Uncovers a Specific Adaption of Colonization on Woody Bark.</title>
        <authorList>
            <person name="Yin Z."/>
            <person name="Liu H."/>
            <person name="Gao X."/>
            <person name="Li Z."/>
            <person name="Song N."/>
            <person name="Ke X."/>
            <person name="Dai Q."/>
            <person name="Wu Y."/>
            <person name="Sun Y."/>
            <person name="Xu J.-R."/>
            <person name="Kang Z.K."/>
            <person name="Wang L."/>
            <person name="Huang L."/>
        </authorList>
    </citation>
    <scope>NUCLEOTIDE SEQUENCE [LARGE SCALE GENOMIC DNA]</scope>
    <source>
        <strain evidence="3">SXYL134</strain>
    </source>
</reference>
<evidence type="ECO:0000313" key="2">
    <source>
        <dbReference type="EMBL" id="KUI60301.1"/>
    </source>
</evidence>
<sequence>MPSQSTSKADGILGVRTRSDIDRDSATHGVKRRLAEFQTTQIHSTPSGSKASYSRSLARKSEAAKGVNSSGPSPSRSCPRLPPPNSTTLPAWVFTRDVHRLSFAVYQPPQADVAPTMYVFRPANRTVGDSDDKGSDSDGDGPRASTEGAGEDMHEPNVRDSYGDDRDGASGTSATSGPKRKRGPEEDCALQSPVKRTRAGTNTRTTGTTATPGSKEKIGQEEDADLITEYQLGTKRRRTDARPLLPPAATKGSKRRAGKNTKTPSLQQQLQPLASPGPSPASVVAAVAANADESKRGSSSATKERRQSPTRSPTRRPTHAPLRVTRAQRRLLSGKDTQLFQLGQRGELDVQRPSGQEDTSADTACKRRPARTGTGKSRQRR</sequence>
<feature type="compositionally biased region" description="Low complexity" evidence="1">
    <location>
        <begin position="199"/>
        <end position="211"/>
    </location>
</feature>
<gene>
    <name evidence="2" type="ORF">VP1G_07509</name>
</gene>
<feature type="compositionally biased region" description="Basic and acidic residues" evidence="1">
    <location>
        <begin position="292"/>
        <end position="307"/>
    </location>
</feature>
<dbReference type="OrthoDB" id="10672546at2759"/>
<feature type="compositionally biased region" description="Polar residues" evidence="1">
    <location>
        <begin position="37"/>
        <end position="55"/>
    </location>
</feature>
<evidence type="ECO:0000256" key="1">
    <source>
        <dbReference type="SAM" id="MobiDB-lite"/>
    </source>
</evidence>
<feature type="compositionally biased region" description="Polar residues" evidence="1">
    <location>
        <begin position="353"/>
        <end position="362"/>
    </location>
</feature>
<keyword evidence="3" id="KW-1185">Reference proteome</keyword>
<name>A0A194V907_CYTMA</name>
<feature type="region of interest" description="Disordered" evidence="1">
    <location>
        <begin position="1"/>
        <end position="89"/>
    </location>
</feature>
<dbReference type="EMBL" id="KN714747">
    <property type="protein sequence ID" value="KUI60301.1"/>
    <property type="molecule type" value="Genomic_DNA"/>
</dbReference>
<feature type="compositionally biased region" description="Basic and acidic residues" evidence="1">
    <location>
        <begin position="17"/>
        <end position="26"/>
    </location>
</feature>